<keyword evidence="5" id="KW-0677">Repeat</keyword>
<protein>
    <submittedName>
        <fullName evidence="11">Aquaporin-like protein</fullName>
    </submittedName>
</protein>
<feature type="transmembrane region" description="Helical" evidence="10">
    <location>
        <begin position="195"/>
        <end position="219"/>
    </location>
</feature>
<evidence type="ECO:0000256" key="5">
    <source>
        <dbReference type="ARBA" id="ARBA00022737"/>
    </source>
</evidence>
<dbReference type="InterPro" id="IPR050363">
    <property type="entry name" value="MIP/Aquaporin"/>
</dbReference>
<organism evidence="11 12">
    <name type="scientific">Multifurca ochricompacta</name>
    <dbReference type="NCBI Taxonomy" id="376703"/>
    <lineage>
        <taxon>Eukaryota</taxon>
        <taxon>Fungi</taxon>
        <taxon>Dikarya</taxon>
        <taxon>Basidiomycota</taxon>
        <taxon>Agaricomycotina</taxon>
        <taxon>Agaricomycetes</taxon>
        <taxon>Russulales</taxon>
        <taxon>Russulaceae</taxon>
        <taxon>Multifurca</taxon>
    </lineage>
</organism>
<evidence type="ECO:0000256" key="4">
    <source>
        <dbReference type="ARBA" id="ARBA00022692"/>
    </source>
</evidence>
<evidence type="ECO:0000256" key="6">
    <source>
        <dbReference type="ARBA" id="ARBA00022989"/>
    </source>
</evidence>
<reference evidence="11" key="1">
    <citation type="journal article" date="2022" name="New Phytol.">
        <title>Evolutionary transition to the ectomycorrhizal habit in the genomes of a hyperdiverse lineage of mushroom-forming fungi.</title>
        <authorList>
            <person name="Looney B."/>
            <person name="Miyauchi S."/>
            <person name="Morin E."/>
            <person name="Drula E."/>
            <person name="Courty P.E."/>
            <person name="Kohler A."/>
            <person name="Kuo A."/>
            <person name="LaButti K."/>
            <person name="Pangilinan J."/>
            <person name="Lipzen A."/>
            <person name="Riley R."/>
            <person name="Andreopoulos W."/>
            <person name="He G."/>
            <person name="Johnson J."/>
            <person name="Nolan M."/>
            <person name="Tritt A."/>
            <person name="Barry K.W."/>
            <person name="Grigoriev I.V."/>
            <person name="Nagy L.G."/>
            <person name="Hibbett D."/>
            <person name="Henrissat B."/>
            <person name="Matheny P.B."/>
            <person name="Labbe J."/>
            <person name="Martin F.M."/>
        </authorList>
    </citation>
    <scope>NUCLEOTIDE SEQUENCE</scope>
    <source>
        <strain evidence="11">BPL690</strain>
    </source>
</reference>
<keyword evidence="12" id="KW-1185">Reference proteome</keyword>
<dbReference type="Gene3D" id="1.20.1080.10">
    <property type="entry name" value="Glycerol uptake facilitator protein"/>
    <property type="match status" value="1"/>
</dbReference>
<sequence length="242" mass="26789">MEAPECGVWRGFSRTRYKEGPSKDFQTLFSMSSSGDYDSMRNYYTRFPNRWARIRDYIREPAAEMIGTMILMLFGCGVNCQVNLGGNTKVVASPKGDWLSVNFGWAIGAAMGGWVAGGISGGHVNPVVTICSAIFRRLSWKKVPLYILGQMLGAFLGSLFVYSNYFHAINLVEGGSGVRTVPGTAGLFATYAAPYVPAANCFFNEFLGTFLLLIVVFAITDSRNGAPLQAWFRWQYSSFYWA</sequence>
<dbReference type="PRINTS" id="PR00783">
    <property type="entry name" value="MINTRINSICP"/>
</dbReference>
<dbReference type="Pfam" id="PF00230">
    <property type="entry name" value="MIP"/>
    <property type="match status" value="1"/>
</dbReference>
<evidence type="ECO:0000256" key="8">
    <source>
        <dbReference type="ARBA" id="ARBA00034651"/>
    </source>
</evidence>
<dbReference type="Proteomes" id="UP001203297">
    <property type="component" value="Unassembled WGS sequence"/>
</dbReference>
<comment type="similarity">
    <text evidence="2 9">Belongs to the MIP/aquaporin (TC 1.A.8) family.</text>
</comment>
<evidence type="ECO:0000256" key="2">
    <source>
        <dbReference type="ARBA" id="ARBA00006175"/>
    </source>
</evidence>
<dbReference type="GO" id="GO:0015250">
    <property type="term" value="F:water channel activity"/>
    <property type="evidence" value="ECO:0007669"/>
    <property type="project" value="TreeGrafter"/>
</dbReference>
<keyword evidence="6 10" id="KW-1133">Transmembrane helix</keyword>
<comment type="caution">
    <text evidence="11">The sequence shown here is derived from an EMBL/GenBank/DDBJ whole genome shotgun (WGS) entry which is preliminary data.</text>
</comment>
<comment type="catalytic activity">
    <reaction evidence="8">
        <text>H2O(in) = H2O(out)</text>
        <dbReference type="Rhea" id="RHEA:29667"/>
        <dbReference type="ChEBI" id="CHEBI:15377"/>
    </reaction>
</comment>
<keyword evidence="3 9" id="KW-0813">Transport</keyword>
<evidence type="ECO:0000256" key="7">
    <source>
        <dbReference type="ARBA" id="ARBA00023136"/>
    </source>
</evidence>
<evidence type="ECO:0000256" key="10">
    <source>
        <dbReference type="SAM" id="Phobius"/>
    </source>
</evidence>
<dbReference type="AlphaFoldDB" id="A0AAD4QLT7"/>
<dbReference type="SUPFAM" id="SSF81338">
    <property type="entry name" value="Aquaporin-like"/>
    <property type="match status" value="1"/>
</dbReference>
<dbReference type="EMBL" id="WTXG01000010">
    <property type="protein sequence ID" value="KAI0302866.1"/>
    <property type="molecule type" value="Genomic_DNA"/>
</dbReference>
<dbReference type="PANTHER" id="PTHR43829:SF9">
    <property type="entry name" value="AQUAPORIN-9"/>
    <property type="match status" value="1"/>
</dbReference>
<dbReference type="GO" id="GO:0015254">
    <property type="term" value="F:glycerol channel activity"/>
    <property type="evidence" value="ECO:0007669"/>
    <property type="project" value="TreeGrafter"/>
</dbReference>
<dbReference type="GO" id="GO:0005886">
    <property type="term" value="C:plasma membrane"/>
    <property type="evidence" value="ECO:0007669"/>
    <property type="project" value="TreeGrafter"/>
</dbReference>
<name>A0AAD4QLT7_9AGAM</name>
<evidence type="ECO:0000256" key="1">
    <source>
        <dbReference type="ARBA" id="ARBA00004141"/>
    </source>
</evidence>
<accession>A0AAD4QLT7</accession>
<comment type="subcellular location">
    <subcellularLocation>
        <location evidence="1">Membrane</location>
        <topology evidence="1">Multi-pass membrane protein</topology>
    </subcellularLocation>
</comment>
<evidence type="ECO:0000313" key="12">
    <source>
        <dbReference type="Proteomes" id="UP001203297"/>
    </source>
</evidence>
<keyword evidence="4 9" id="KW-0812">Transmembrane</keyword>
<dbReference type="InterPro" id="IPR023271">
    <property type="entry name" value="Aquaporin-like"/>
</dbReference>
<evidence type="ECO:0000256" key="3">
    <source>
        <dbReference type="ARBA" id="ARBA00022448"/>
    </source>
</evidence>
<keyword evidence="7 10" id="KW-0472">Membrane</keyword>
<feature type="transmembrane region" description="Helical" evidence="10">
    <location>
        <begin position="143"/>
        <end position="162"/>
    </location>
</feature>
<evidence type="ECO:0000256" key="9">
    <source>
        <dbReference type="RuleBase" id="RU000477"/>
    </source>
</evidence>
<gene>
    <name evidence="11" type="ORF">B0F90DRAFT_178069</name>
</gene>
<proteinExistence type="inferred from homology"/>
<dbReference type="InterPro" id="IPR000425">
    <property type="entry name" value="MIP"/>
</dbReference>
<evidence type="ECO:0000313" key="11">
    <source>
        <dbReference type="EMBL" id="KAI0302866.1"/>
    </source>
</evidence>
<dbReference type="PANTHER" id="PTHR43829">
    <property type="entry name" value="AQUAPORIN OR AQUAGLYCEROPORIN RELATED"/>
    <property type="match status" value="1"/>
</dbReference>